<evidence type="ECO:0000313" key="2">
    <source>
        <dbReference type="EMBL" id="AWV20643.1"/>
    </source>
</evidence>
<geneLocation type="plasmid" evidence="1">
    <name>unnamed4</name>
</geneLocation>
<dbReference type="EMBL" id="CP025188">
    <property type="protein sequence ID" value="AWV20643.1"/>
    <property type="molecule type" value="Genomic_DNA"/>
</dbReference>
<dbReference type="RefSeq" id="WP_168550446.1">
    <property type="nucleotide sequence ID" value="NZ_CP025065.1"/>
</dbReference>
<dbReference type="EMBL" id="CP025186">
    <property type="protein sequence ID" value="AWV20146.1"/>
    <property type="molecule type" value="Genomic_DNA"/>
</dbReference>
<sequence length="48" mass="5109">MIAPTYAERALAYVATGPLPPLPTLEDGLRGCAIWVGLLVVLMTKVRA</sequence>
<proteinExistence type="predicted"/>
<evidence type="ECO:0000313" key="1">
    <source>
        <dbReference type="EMBL" id="AWV20146.1"/>
    </source>
</evidence>
<reference evidence="2" key="1">
    <citation type="submission" date="2017-12" db="EMBL/GenBank/DDBJ databases">
        <authorList>
            <person name="Martens C."/>
            <person name="Dahlstrom E."/>
            <person name="Barbian K."/>
            <person name="Sykora L."/>
            <person name="Ricklefs S."/>
            <person name="Bruno D."/>
            <person name="Anzick I."/>
            <person name="Myles I."/>
            <person name="Datta S.K."/>
        </authorList>
    </citation>
    <scope>NUCLEOTIDE SEQUENCE</scope>
    <source>
        <strain evidence="2">AD2</strain>
        <plasmid evidence="2">p1-AD2</plasmid>
        <plasmid evidence="1">unnamed4</plasmid>
    </source>
</reference>
<name>A0A4Y1MSS2_9PROT</name>
<gene>
    <name evidence="2" type="ORF">RADP37_04681</name>
    <name evidence="1" type="ORF">RADP37_04681a</name>
</gene>
<dbReference type="AlphaFoldDB" id="A0A4Y1MSS2"/>
<keyword evidence="2" id="KW-0614">Plasmid</keyword>
<organism evidence="2">
    <name type="scientific">Roseomonas mucosa</name>
    <dbReference type="NCBI Taxonomy" id="207340"/>
    <lineage>
        <taxon>Bacteria</taxon>
        <taxon>Pseudomonadati</taxon>
        <taxon>Pseudomonadota</taxon>
        <taxon>Alphaproteobacteria</taxon>
        <taxon>Acetobacterales</taxon>
        <taxon>Roseomonadaceae</taxon>
        <taxon>Roseomonas</taxon>
    </lineage>
</organism>
<accession>A0A4Y1MSS2</accession>
<geneLocation type="plasmid" evidence="2">
    <name>p1-AD2</name>
</geneLocation>
<protein>
    <submittedName>
        <fullName evidence="2">Putative WD-repeat family protein</fullName>
    </submittedName>
</protein>